<evidence type="ECO:0000259" key="2">
    <source>
        <dbReference type="Pfam" id="PF07687"/>
    </source>
</evidence>
<proteinExistence type="predicted"/>
<organism evidence="3 4">
    <name type="scientific">Koribacter versatilis (strain Ellin345)</name>
    <dbReference type="NCBI Taxonomy" id="204669"/>
    <lineage>
        <taxon>Bacteria</taxon>
        <taxon>Pseudomonadati</taxon>
        <taxon>Acidobacteriota</taxon>
        <taxon>Terriglobia</taxon>
        <taxon>Terriglobales</taxon>
        <taxon>Candidatus Korobacteraceae</taxon>
        <taxon>Candidatus Korobacter</taxon>
    </lineage>
</organism>
<accession>Q1IRQ6</accession>
<dbReference type="PANTHER" id="PTHR43808:SF17">
    <property type="entry name" value="PEPTIDASE M20"/>
    <property type="match status" value="1"/>
</dbReference>
<dbReference type="Proteomes" id="UP000002432">
    <property type="component" value="Chromosome"/>
</dbReference>
<keyword evidence="1" id="KW-0378">Hydrolase</keyword>
<dbReference type="InterPro" id="IPR050072">
    <property type="entry name" value="Peptidase_M20A"/>
</dbReference>
<protein>
    <submittedName>
        <fullName evidence="3">Peptidase M20</fullName>
    </submittedName>
</protein>
<evidence type="ECO:0000256" key="1">
    <source>
        <dbReference type="ARBA" id="ARBA00022801"/>
    </source>
</evidence>
<dbReference type="eggNOG" id="COG0624">
    <property type="taxonomic scope" value="Bacteria"/>
</dbReference>
<evidence type="ECO:0000313" key="4">
    <source>
        <dbReference type="Proteomes" id="UP000002432"/>
    </source>
</evidence>
<reference evidence="3 4" key="1">
    <citation type="journal article" date="2009" name="Appl. Environ. Microbiol.">
        <title>Three genomes from the phylum Acidobacteria provide insight into the lifestyles of these microorganisms in soils.</title>
        <authorList>
            <person name="Ward N.L."/>
            <person name="Challacombe J.F."/>
            <person name="Janssen P.H."/>
            <person name="Henrissat B."/>
            <person name="Coutinho P.M."/>
            <person name="Wu M."/>
            <person name="Xie G."/>
            <person name="Haft D.H."/>
            <person name="Sait M."/>
            <person name="Badger J."/>
            <person name="Barabote R.D."/>
            <person name="Bradley B."/>
            <person name="Brettin T.S."/>
            <person name="Brinkac L.M."/>
            <person name="Bruce D."/>
            <person name="Creasy T."/>
            <person name="Daugherty S.C."/>
            <person name="Davidsen T.M."/>
            <person name="DeBoy R.T."/>
            <person name="Detter J.C."/>
            <person name="Dodson R.J."/>
            <person name="Durkin A.S."/>
            <person name="Ganapathy A."/>
            <person name="Gwinn-Giglio M."/>
            <person name="Han C.S."/>
            <person name="Khouri H."/>
            <person name="Kiss H."/>
            <person name="Kothari S.P."/>
            <person name="Madupu R."/>
            <person name="Nelson K.E."/>
            <person name="Nelson W.C."/>
            <person name="Paulsen I."/>
            <person name="Penn K."/>
            <person name="Ren Q."/>
            <person name="Rosovitz M.J."/>
            <person name="Selengut J.D."/>
            <person name="Shrivastava S."/>
            <person name="Sullivan S.A."/>
            <person name="Tapia R."/>
            <person name="Thompson L.S."/>
            <person name="Watkins K.L."/>
            <person name="Yang Q."/>
            <person name="Yu C."/>
            <person name="Zafar N."/>
            <person name="Zhou L."/>
            <person name="Kuske C.R."/>
        </authorList>
    </citation>
    <scope>NUCLEOTIDE SEQUENCE [LARGE SCALE GENOMIC DNA]</scope>
    <source>
        <strain evidence="3 4">Ellin345</strain>
    </source>
</reference>
<dbReference type="Pfam" id="PF01546">
    <property type="entry name" value="Peptidase_M20"/>
    <property type="match status" value="1"/>
</dbReference>
<sequence length="417" mass="45237">MSAVEPLRVEATSKRGRLSETQWARSAQQRVVRLAQLQVVHDAFDWLHRKEFQLQERQIELAKIPAPPFGEAARADWLQFRFRELGLKDIHTDAVGNVLAILPGANTSAGYVSISAHLDTVFPAETKLDIKRDRDRMVGPGISDNAAGVVAMLAIAGAIKDGRIRPSAPILFIGNVGEEGEGNLRGVRHIFDDTRWKDAIEFSIILDGAGTDSIIAEGLGSRRYEVRVNGPGGHSWSDFGAPNPIVILSKIIQEFSATSLPSKPKTTYNIGVIQGGTSVNSIPEMACMRVDLRSVAVAEIERLEEALRRAADSAKTRDVEIEIRTIGDRPAGELKSDSPMLAMVRAVDAHLSITSRIQRASTDANIPLSQGREAIALGAGGTGAGAHTLHEWFDPYGREVGLKRILLLTLALTGIDE</sequence>
<dbReference type="EMBL" id="CP000360">
    <property type="protein sequence ID" value="ABF40444.1"/>
    <property type="molecule type" value="Genomic_DNA"/>
</dbReference>
<gene>
    <name evidence="3" type="ordered locus">Acid345_1442</name>
</gene>
<dbReference type="SUPFAM" id="SSF53187">
    <property type="entry name" value="Zn-dependent exopeptidases"/>
    <property type="match status" value="1"/>
</dbReference>
<dbReference type="Gene3D" id="3.30.70.360">
    <property type="match status" value="1"/>
</dbReference>
<dbReference type="Pfam" id="PF07687">
    <property type="entry name" value="M20_dimer"/>
    <property type="match status" value="1"/>
</dbReference>
<dbReference type="HOGENOM" id="CLU_051308_0_0_0"/>
<dbReference type="AlphaFoldDB" id="Q1IRQ6"/>
<dbReference type="RefSeq" id="WP_011522246.1">
    <property type="nucleotide sequence ID" value="NC_008009.1"/>
</dbReference>
<dbReference type="KEGG" id="aba:Acid345_1442"/>
<dbReference type="EnsemblBacteria" id="ABF40444">
    <property type="protein sequence ID" value="ABF40444"/>
    <property type="gene ID" value="Acid345_1442"/>
</dbReference>
<name>Q1IRQ6_KORVE</name>
<dbReference type="InterPro" id="IPR002933">
    <property type="entry name" value="Peptidase_M20"/>
</dbReference>
<keyword evidence="4" id="KW-1185">Reference proteome</keyword>
<dbReference type="PANTHER" id="PTHR43808">
    <property type="entry name" value="ACETYLORNITHINE DEACETYLASE"/>
    <property type="match status" value="1"/>
</dbReference>
<dbReference type="GO" id="GO:0016787">
    <property type="term" value="F:hydrolase activity"/>
    <property type="evidence" value="ECO:0007669"/>
    <property type="project" value="UniProtKB-KW"/>
</dbReference>
<feature type="domain" description="Peptidase M20 dimerisation" evidence="2">
    <location>
        <begin position="220"/>
        <end position="315"/>
    </location>
</feature>
<dbReference type="Gene3D" id="3.40.630.10">
    <property type="entry name" value="Zn peptidases"/>
    <property type="match status" value="1"/>
</dbReference>
<evidence type="ECO:0000313" key="3">
    <source>
        <dbReference type="EMBL" id="ABF40444.1"/>
    </source>
</evidence>
<dbReference type="InterPro" id="IPR011650">
    <property type="entry name" value="Peptidase_M20_dimer"/>
</dbReference>
<dbReference type="OrthoDB" id="9783294at2"/>
<dbReference type="STRING" id="204669.Acid345_1442"/>